<feature type="transmembrane region" description="Helical" evidence="1">
    <location>
        <begin position="63"/>
        <end position="81"/>
    </location>
</feature>
<dbReference type="Pfam" id="PF02325">
    <property type="entry name" value="CCB3_YggT"/>
    <property type="match status" value="1"/>
</dbReference>
<dbReference type="EMBL" id="JAKGBZ010000023">
    <property type="protein sequence ID" value="MCF3947471.1"/>
    <property type="molecule type" value="Genomic_DNA"/>
</dbReference>
<reference evidence="2 3" key="1">
    <citation type="submission" date="2022-01" db="EMBL/GenBank/DDBJ databases">
        <authorList>
            <person name="Won M."/>
            <person name="Kim S.-J."/>
            <person name="Kwon S.-W."/>
        </authorList>
    </citation>
    <scope>NUCLEOTIDE SEQUENCE [LARGE SCALE GENOMIC DNA]</scope>
    <source>
        <strain evidence="2 3">KCTC 23505</strain>
    </source>
</reference>
<accession>A0ABS9E0M4</accession>
<comment type="caution">
    <text evidence="2">The sequence shown here is derived from an EMBL/GenBank/DDBJ whole genome shotgun (WGS) entry which is preliminary data.</text>
</comment>
<organism evidence="2 3">
    <name type="scientific">Acidiphilium iwatense</name>
    <dbReference type="NCBI Taxonomy" id="768198"/>
    <lineage>
        <taxon>Bacteria</taxon>
        <taxon>Pseudomonadati</taxon>
        <taxon>Pseudomonadota</taxon>
        <taxon>Alphaproteobacteria</taxon>
        <taxon>Acetobacterales</taxon>
        <taxon>Acidocellaceae</taxon>
        <taxon>Acidiphilium</taxon>
    </lineage>
</organism>
<keyword evidence="1" id="KW-0472">Membrane</keyword>
<gene>
    <name evidence="2" type="ORF">L2A60_12365</name>
</gene>
<feature type="transmembrane region" description="Helical" evidence="1">
    <location>
        <begin position="15"/>
        <end position="35"/>
    </location>
</feature>
<dbReference type="Proteomes" id="UP001521209">
    <property type="component" value="Unassembled WGS sequence"/>
</dbReference>
<keyword evidence="1" id="KW-1133">Transmembrane helix</keyword>
<name>A0ABS9E0M4_9PROT</name>
<proteinExistence type="predicted"/>
<dbReference type="InterPro" id="IPR003425">
    <property type="entry name" value="CCB3/YggT"/>
</dbReference>
<sequence length="101" mass="11612">MLAAIFWFVEELIQLYIYVMIAAAVFSWLLAFGVLDTRNRIVYRIEDFLIRATEPVLAPLRRFIPMLGGIDISFIIAFLLLEVLHNFLVPDLFAHLVMAGL</sequence>
<evidence type="ECO:0000313" key="3">
    <source>
        <dbReference type="Proteomes" id="UP001521209"/>
    </source>
</evidence>
<keyword evidence="3" id="KW-1185">Reference proteome</keyword>
<evidence type="ECO:0000313" key="2">
    <source>
        <dbReference type="EMBL" id="MCF3947471.1"/>
    </source>
</evidence>
<evidence type="ECO:0000256" key="1">
    <source>
        <dbReference type="SAM" id="Phobius"/>
    </source>
</evidence>
<protein>
    <submittedName>
        <fullName evidence="2">YggT family protein</fullName>
    </submittedName>
</protein>
<dbReference type="RefSeq" id="WP_235704709.1">
    <property type="nucleotide sequence ID" value="NZ_JAKGBZ010000023.1"/>
</dbReference>
<keyword evidence="1" id="KW-0812">Transmembrane</keyword>